<evidence type="ECO:0008006" key="11">
    <source>
        <dbReference type="Google" id="ProtNLM"/>
    </source>
</evidence>
<keyword evidence="9" id="KW-0472">Membrane</keyword>
<comment type="similarity">
    <text evidence="2">Belongs to the cytochrome P450 family.</text>
</comment>
<dbReference type="GO" id="GO:0005506">
    <property type="term" value="F:iron ion binding"/>
    <property type="evidence" value="ECO:0007669"/>
    <property type="project" value="InterPro"/>
</dbReference>
<dbReference type="InterPro" id="IPR002401">
    <property type="entry name" value="Cyt_P450_E_grp-I"/>
</dbReference>
<keyword evidence="7" id="KW-0503">Monooxygenase</keyword>
<dbReference type="PRINTS" id="PR00463">
    <property type="entry name" value="EP450I"/>
</dbReference>
<evidence type="ECO:0000313" key="10">
    <source>
        <dbReference type="EMBL" id="MPA68653.1"/>
    </source>
</evidence>
<protein>
    <recommendedName>
        <fullName evidence="11">(S)-N-methylcoclaurine 3'-hydroxylase isozyme 2</fullName>
    </recommendedName>
</protein>
<keyword evidence="9" id="KW-0812">Transmembrane</keyword>
<keyword evidence="9" id="KW-1133">Transmembrane helix</keyword>
<evidence type="ECO:0000256" key="5">
    <source>
        <dbReference type="ARBA" id="ARBA00023002"/>
    </source>
</evidence>
<dbReference type="GO" id="GO:0020037">
    <property type="term" value="F:heme binding"/>
    <property type="evidence" value="ECO:0007669"/>
    <property type="project" value="InterPro"/>
</dbReference>
<dbReference type="PRINTS" id="PR00385">
    <property type="entry name" value="P450"/>
</dbReference>
<keyword evidence="3 8" id="KW-0349">Heme</keyword>
<evidence type="ECO:0000256" key="1">
    <source>
        <dbReference type="ARBA" id="ARBA00001971"/>
    </source>
</evidence>
<keyword evidence="6 8" id="KW-0408">Iron</keyword>
<evidence type="ECO:0000256" key="3">
    <source>
        <dbReference type="ARBA" id="ARBA00022617"/>
    </source>
</evidence>
<evidence type="ECO:0000256" key="4">
    <source>
        <dbReference type="ARBA" id="ARBA00022723"/>
    </source>
</evidence>
<dbReference type="AlphaFoldDB" id="A0A5B7BND5"/>
<evidence type="ECO:0000256" key="7">
    <source>
        <dbReference type="ARBA" id="ARBA00023033"/>
    </source>
</evidence>
<dbReference type="SUPFAM" id="SSF48264">
    <property type="entry name" value="Cytochrome P450"/>
    <property type="match status" value="1"/>
</dbReference>
<dbReference type="EMBL" id="GHES01038094">
    <property type="protein sequence ID" value="MPA68653.1"/>
    <property type="molecule type" value="Transcribed_RNA"/>
</dbReference>
<dbReference type="GO" id="GO:0016705">
    <property type="term" value="F:oxidoreductase activity, acting on paired donors, with incorporation or reduction of molecular oxygen"/>
    <property type="evidence" value="ECO:0007669"/>
    <property type="project" value="InterPro"/>
</dbReference>
<evidence type="ECO:0000256" key="9">
    <source>
        <dbReference type="SAM" id="Phobius"/>
    </source>
</evidence>
<dbReference type="InterPro" id="IPR036396">
    <property type="entry name" value="Cyt_P450_sf"/>
</dbReference>
<evidence type="ECO:0000256" key="6">
    <source>
        <dbReference type="ARBA" id="ARBA00023004"/>
    </source>
</evidence>
<organism evidence="10">
    <name type="scientific">Davidia involucrata</name>
    <name type="common">Dove tree</name>
    <dbReference type="NCBI Taxonomy" id="16924"/>
    <lineage>
        <taxon>Eukaryota</taxon>
        <taxon>Viridiplantae</taxon>
        <taxon>Streptophyta</taxon>
        <taxon>Embryophyta</taxon>
        <taxon>Tracheophyta</taxon>
        <taxon>Spermatophyta</taxon>
        <taxon>Magnoliopsida</taxon>
        <taxon>eudicotyledons</taxon>
        <taxon>Gunneridae</taxon>
        <taxon>Pentapetalae</taxon>
        <taxon>asterids</taxon>
        <taxon>Cornales</taxon>
        <taxon>Nyssaceae</taxon>
        <taxon>Davidia</taxon>
    </lineage>
</organism>
<accession>A0A5B7BND5</accession>
<dbReference type="Gene3D" id="1.10.630.10">
    <property type="entry name" value="Cytochrome P450"/>
    <property type="match status" value="1"/>
</dbReference>
<dbReference type="FunFam" id="1.10.630.10:FF:000126">
    <property type="entry name" value="Predicted protein"/>
    <property type="match status" value="1"/>
</dbReference>
<dbReference type="GO" id="GO:0004497">
    <property type="term" value="F:monooxygenase activity"/>
    <property type="evidence" value="ECO:0007669"/>
    <property type="project" value="UniProtKB-KW"/>
</dbReference>
<evidence type="ECO:0000256" key="8">
    <source>
        <dbReference type="PIRSR" id="PIRSR602401-1"/>
    </source>
</evidence>
<comment type="cofactor">
    <cofactor evidence="1 8">
        <name>heme</name>
        <dbReference type="ChEBI" id="CHEBI:30413"/>
    </cofactor>
</comment>
<feature type="transmembrane region" description="Helical" evidence="9">
    <location>
        <begin position="6"/>
        <end position="25"/>
    </location>
</feature>
<dbReference type="Pfam" id="PF00067">
    <property type="entry name" value="p450"/>
    <property type="match status" value="1"/>
</dbReference>
<dbReference type="PANTHER" id="PTHR47950">
    <property type="entry name" value="CYTOCHROME P450, FAMILY 76, SUBFAMILY C, POLYPEPTIDE 5-RELATED"/>
    <property type="match status" value="1"/>
</dbReference>
<dbReference type="InterPro" id="IPR001128">
    <property type="entry name" value="Cyt_P450"/>
</dbReference>
<keyword evidence="5" id="KW-0560">Oxidoreductase</keyword>
<evidence type="ECO:0000256" key="2">
    <source>
        <dbReference type="ARBA" id="ARBA00010617"/>
    </source>
</evidence>
<reference evidence="10" key="1">
    <citation type="submission" date="2019-08" db="EMBL/GenBank/DDBJ databases">
        <title>Reference gene set and small RNA set construction with multiple tissues from Davidia involucrata Baill.</title>
        <authorList>
            <person name="Yang H."/>
            <person name="Zhou C."/>
            <person name="Li G."/>
            <person name="Wang J."/>
            <person name="Gao P."/>
            <person name="Wang M."/>
            <person name="Wang R."/>
            <person name="Zhao Y."/>
        </authorList>
    </citation>
    <scope>NUCLEOTIDE SEQUENCE</scope>
    <source>
        <tissue evidence="10">Mixed with DoveR01_LX</tissue>
    </source>
</reference>
<feature type="binding site" description="axial binding residue" evidence="8">
    <location>
        <position position="432"/>
    </location>
    <ligand>
        <name>heme</name>
        <dbReference type="ChEBI" id="CHEBI:30413"/>
    </ligand>
    <ligandPart>
        <name>Fe</name>
        <dbReference type="ChEBI" id="CHEBI:18248"/>
    </ligandPart>
</feature>
<proteinExistence type="inferred from homology"/>
<gene>
    <name evidence="10" type="ORF">Din_038094</name>
</gene>
<dbReference type="PANTHER" id="PTHR47950:SF49">
    <property type="entry name" value="CYTOCHROME P450"/>
    <property type="match status" value="1"/>
</dbReference>
<name>A0A5B7BND5_DAVIN</name>
<sequence>MNLTAGEMNLFFPLILLPFLIFVFLRHISFKRLPPGPLAWPIIGNIFQMGKNPHVTLANLAQVHGPLMSLRLGSRVLVVGSSPEAAAEILKTHDRILSSRYVSHPLRVKGSKLYNLSVGFSDKCGDQWKLLRNIYRSELFSGKAMESQVKARENKVAEMVKYLSGKEGQVVKIKEIVVVSALNMLSNAFFSVDVINFEGVGQEMKELIRRYTASGATTNLSDLYPILGGWDPQCMYKKVIDLFDRISAVWIDIVKERRKQRTDVSGRQDFLDALIDLGFSNDQIDPLFVELFGAGSESTSATTEWALTELIRNQEAMQKLREELERVIGGDTVRESNLPELLYLEACVKETLRLHPPGPLLLPHRAVQTCEVMGYTIPKDSQVMVNVWAISRDSKIWDDPLSFRPERFLKSGLDYRGTDFEYIPFGSGRRMCTGLPMASRVIPLILASLIQQFDWLLPGNMNPADIDMNDKVDVTMLKEEPLCVIPKLRKIVLD</sequence>
<keyword evidence="4 8" id="KW-0479">Metal-binding</keyword>